<evidence type="ECO:0000256" key="2">
    <source>
        <dbReference type="ARBA" id="ARBA00022801"/>
    </source>
</evidence>
<dbReference type="SMART" id="SM00479">
    <property type="entry name" value="EXOIII"/>
    <property type="match status" value="1"/>
</dbReference>
<dbReference type="InterPro" id="IPR013520">
    <property type="entry name" value="Ribonucl_H"/>
</dbReference>
<dbReference type="EMBL" id="NWMT01000144">
    <property type="protein sequence ID" value="PCC99035.1"/>
    <property type="molecule type" value="Genomic_DNA"/>
</dbReference>
<evidence type="ECO:0000259" key="4">
    <source>
        <dbReference type="SMART" id="SM00479"/>
    </source>
</evidence>
<evidence type="ECO:0000313" key="5">
    <source>
        <dbReference type="EMBL" id="PCC99035.1"/>
    </source>
</evidence>
<sequence length="205" mass="23592">MGRNMQLEATCWENQTTPDKEAQSIDNMEIIELGCALTTRAGRILDTRSFLVKPERYSTLSSFCTELTGITQSMVDTALTFPEAIQKLNFWLGQPTKDFIWCSWGNYDLKHLTAQNDRSGPEAFILNYPHLNLKRLWRRTTGQRKKTGLTNAMAFHDLVFEGNHHRGVDDARNISRLLPFMDWSLEEELLTLPKPALKEYQSPQP</sequence>
<dbReference type="GO" id="GO:0006259">
    <property type="term" value="P:DNA metabolic process"/>
    <property type="evidence" value="ECO:0007669"/>
    <property type="project" value="UniProtKB-ARBA"/>
</dbReference>
<keyword evidence="1" id="KW-0540">Nuclease</keyword>
<keyword evidence="3 5" id="KW-0269">Exonuclease</keyword>
<dbReference type="InterPro" id="IPR036397">
    <property type="entry name" value="RNaseH_sf"/>
</dbReference>
<dbReference type="InterPro" id="IPR012337">
    <property type="entry name" value="RNaseH-like_sf"/>
</dbReference>
<protein>
    <submittedName>
        <fullName evidence="5">Exonuclease</fullName>
    </submittedName>
</protein>
<dbReference type="PANTHER" id="PTHR23044:SF61">
    <property type="entry name" value="3'-5' EXORIBONUCLEASE 1-RELATED"/>
    <property type="match status" value="1"/>
</dbReference>
<proteinExistence type="predicted"/>
<dbReference type="SUPFAM" id="SSF53098">
    <property type="entry name" value="Ribonuclease H-like"/>
    <property type="match status" value="1"/>
</dbReference>
<reference evidence="5 7" key="1">
    <citation type="submission" date="2017-09" db="EMBL/GenBank/DDBJ databases">
        <title>Bacterial and phytoplankton interrelationship in Kongsfjorden, an Arctic fjord.</title>
        <authorList>
            <person name="Sinha R."/>
            <person name="Krishnan K."/>
        </authorList>
    </citation>
    <scope>NUCLEOTIDE SEQUENCE [LARGE SCALE GENOMIC DNA]</scope>
    <source>
        <strain evidence="5 7">58</strain>
    </source>
</reference>
<dbReference type="InterPro" id="IPR051274">
    <property type="entry name" value="3-5_Exoribonuclease"/>
</dbReference>
<evidence type="ECO:0000313" key="8">
    <source>
        <dbReference type="Proteomes" id="UP000344571"/>
    </source>
</evidence>
<dbReference type="Pfam" id="PF00929">
    <property type="entry name" value="RNase_T"/>
    <property type="match status" value="1"/>
</dbReference>
<keyword evidence="8" id="KW-1185">Reference proteome</keyword>
<accession>A0AA91U1N7</accession>
<dbReference type="Proteomes" id="UP000344571">
    <property type="component" value="Chromosome"/>
</dbReference>
<reference evidence="6 8" key="2">
    <citation type="submission" date="2018-10" db="EMBL/GenBank/DDBJ databases">
        <title>Complete genome sequence of Pseudomonas pelagia strain Kongs-67.</title>
        <authorList>
            <person name="Sinha R.K."/>
            <person name="Krishnan K."/>
        </authorList>
    </citation>
    <scope>NUCLEOTIDE SEQUENCE [LARGE SCALE GENOMIC DNA]</scope>
    <source>
        <strain evidence="6 8">Kongs-67</strain>
    </source>
</reference>
<organism evidence="5 7">
    <name type="scientific">Halopseudomonas pelagia</name>
    <dbReference type="NCBI Taxonomy" id="553151"/>
    <lineage>
        <taxon>Bacteria</taxon>
        <taxon>Pseudomonadati</taxon>
        <taxon>Pseudomonadota</taxon>
        <taxon>Gammaproteobacteria</taxon>
        <taxon>Pseudomonadales</taxon>
        <taxon>Pseudomonadaceae</taxon>
        <taxon>Halopseudomonas</taxon>
    </lineage>
</organism>
<dbReference type="AlphaFoldDB" id="A0AA91U1N7"/>
<dbReference type="GO" id="GO:0003676">
    <property type="term" value="F:nucleic acid binding"/>
    <property type="evidence" value="ECO:0007669"/>
    <property type="project" value="InterPro"/>
</dbReference>
<dbReference type="Gene3D" id="3.30.420.10">
    <property type="entry name" value="Ribonuclease H-like superfamily/Ribonuclease H"/>
    <property type="match status" value="1"/>
</dbReference>
<dbReference type="CDD" id="cd06133">
    <property type="entry name" value="ERI-1_3'hExo_like"/>
    <property type="match status" value="1"/>
</dbReference>
<feature type="domain" description="Exonuclease" evidence="4">
    <location>
        <begin position="7"/>
        <end position="187"/>
    </location>
</feature>
<dbReference type="InterPro" id="IPR047201">
    <property type="entry name" value="ERI-1_3'hExo-like"/>
</dbReference>
<dbReference type="Proteomes" id="UP000243750">
    <property type="component" value="Unassembled WGS sequence"/>
</dbReference>
<dbReference type="EMBL" id="CP033116">
    <property type="protein sequence ID" value="QFY57642.1"/>
    <property type="molecule type" value="Genomic_DNA"/>
</dbReference>
<dbReference type="PANTHER" id="PTHR23044">
    <property type="entry name" value="3'-5' EXONUCLEASE ERI1-RELATED"/>
    <property type="match status" value="1"/>
</dbReference>
<evidence type="ECO:0000256" key="3">
    <source>
        <dbReference type="ARBA" id="ARBA00022839"/>
    </source>
</evidence>
<keyword evidence="2" id="KW-0378">Hydrolase</keyword>
<name>A0AA91U1N7_9GAMM</name>
<gene>
    <name evidence="5" type="ORF">CO192_12460</name>
    <name evidence="6" type="ORF">EAO82_15465</name>
</gene>
<evidence type="ECO:0000313" key="6">
    <source>
        <dbReference type="EMBL" id="QFY57642.1"/>
    </source>
</evidence>
<dbReference type="GO" id="GO:0000175">
    <property type="term" value="F:3'-5'-RNA exonuclease activity"/>
    <property type="evidence" value="ECO:0007669"/>
    <property type="project" value="InterPro"/>
</dbReference>
<evidence type="ECO:0000313" key="7">
    <source>
        <dbReference type="Proteomes" id="UP000243750"/>
    </source>
</evidence>
<evidence type="ECO:0000256" key="1">
    <source>
        <dbReference type="ARBA" id="ARBA00022722"/>
    </source>
</evidence>